<feature type="transmembrane region" description="Helical" evidence="1">
    <location>
        <begin position="6"/>
        <end position="23"/>
    </location>
</feature>
<feature type="transmembrane region" description="Helical" evidence="1">
    <location>
        <begin position="79"/>
        <end position="100"/>
    </location>
</feature>
<gene>
    <name evidence="2" type="ORF">ABWT76_003353</name>
</gene>
<keyword evidence="1" id="KW-0472">Membrane</keyword>
<organism evidence="2">
    <name type="scientific">Planktothricoides raciborskii GIHE-MW2</name>
    <dbReference type="NCBI Taxonomy" id="2792601"/>
    <lineage>
        <taxon>Bacteria</taxon>
        <taxon>Bacillati</taxon>
        <taxon>Cyanobacteriota</taxon>
        <taxon>Cyanophyceae</taxon>
        <taxon>Oscillatoriophycideae</taxon>
        <taxon>Oscillatoriales</taxon>
        <taxon>Oscillatoriaceae</taxon>
        <taxon>Planktothricoides</taxon>
    </lineage>
</organism>
<evidence type="ECO:0000313" key="2">
    <source>
        <dbReference type="EMBL" id="XCM34723.1"/>
    </source>
</evidence>
<feature type="transmembrane region" description="Helical" evidence="1">
    <location>
        <begin position="44"/>
        <end position="67"/>
    </location>
</feature>
<sequence length="175" mass="20443">MMIAWINVIILMVATVLGLYFYVKSANPENLDSQNNQSQSLNSIRYQTWAELLMTLVGINYIVYFLYPIPLSIPQVFPWSWWVSAAIATAIALLSIYYWWRSLIEKTIPMTILGNHESIYQSQVISDLTFWLVLGFLLHSPFLVLFSLTWIPLYLLLNWWEHSHYPHNIEGSLLT</sequence>
<name>A0AAU8J819_9CYAN</name>
<evidence type="ECO:0000256" key="1">
    <source>
        <dbReference type="SAM" id="Phobius"/>
    </source>
</evidence>
<keyword evidence="1" id="KW-1133">Transmembrane helix</keyword>
<dbReference type="EMBL" id="CP159837">
    <property type="protein sequence ID" value="XCM34723.1"/>
    <property type="molecule type" value="Genomic_DNA"/>
</dbReference>
<dbReference type="RefSeq" id="WP_054466925.1">
    <property type="nucleotide sequence ID" value="NZ_CP159837.1"/>
</dbReference>
<proteinExistence type="predicted"/>
<keyword evidence="1" id="KW-0812">Transmembrane</keyword>
<feature type="transmembrane region" description="Helical" evidence="1">
    <location>
        <begin position="128"/>
        <end position="151"/>
    </location>
</feature>
<accession>A0AAU8J819</accession>
<dbReference type="AlphaFoldDB" id="A0AAU8J819"/>
<reference evidence="2" key="1">
    <citation type="submission" date="2024-07" db="EMBL/GenBank/DDBJ databases">
        <authorList>
            <person name="Kim Y.J."/>
            <person name="Jeong J.Y."/>
        </authorList>
    </citation>
    <scope>NUCLEOTIDE SEQUENCE</scope>
    <source>
        <strain evidence="2">GIHE-MW2</strain>
    </source>
</reference>
<protein>
    <submittedName>
        <fullName evidence="2">Uncharacterized protein</fullName>
    </submittedName>
</protein>